<dbReference type="GO" id="GO:0005576">
    <property type="term" value="C:extracellular region"/>
    <property type="evidence" value="ECO:0007669"/>
    <property type="project" value="UniProtKB-SubCell"/>
</dbReference>
<evidence type="ECO:0000313" key="8">
    <source>
        <dbReference type="EMBL" id="OVA08674.1"/>
    </source>
</evidence>
<dbReference type="InterPro" id="IPR038408">
    <property type="entry name" value="GNK2_sf"/>
</dbReference>
<dbReference type="Proteomes" id="UP000195402">
    <property type="component" value="Unassembled WGS sequence"/>
</dbReference>
<dbReference type="FunCoup" id="A0A200QDV8">
    <property type="interactions" value="82"/>
</dbReference>
<evidence type="ECO:0000313" key="9">
    <source>
        <dbReference type="Proteomes" id="UP000195402"/>
    </source>
</evidence>
<dbReference type="InterPro" id="IPR002902">
    <property type="entry name" value="GNK2"/>
</dbReference>
<dbReference type="PROSITE" id="PS51473">
    <property type="entry name" value="GNK2"/>
    <property type="match status" value="2"/>
</dbReference>
<dbReference type="Gene3D" id="3.30.430.20">
    <property type="entry name" value="Gnk2 domain, C-X8-C-X2-C motif"/>
    <property type="match status" value="2"/>
</dbReference>
<dbReference type="EMBL" id="MVGT01002309">
    <property type="protein sequence ID" value="OVA08674.1"/>
    <property type="molecule type" value="Genomic_DNA"/>
</dbReference>
<keyword evidence="3 6" id="KW-0732">Signal</keyword>
<feature type="domain" description="Gnk2-homologous" evidence="7">
    <location>
        <begin position="130"/>
        <end position="236"/>
    </location>
</feature>
<accession>A0A200QDV8</accession>
<comment type="caution">
    <text evidence="8">The sequence shown here is derived from an EMBL/GenBank/DDBJ whole genome shotgun (WGS) entry which is preliminary data.</text>
</comment>
<keyword evidence="2" id="KW-0964">Secreted</keyword>
<sequence length="258" mass="28800">MALFLYHLTFLLVLLHTCTAEDPPWNFCNINKNITSTHMSSNIDNLLAKLVSETSLNGFTSLSYGTGVDRVYGLAQCRGDVINSKECISCIKDASIQIQQLCPNQADARILFHYCFLRYDSHNFVGELDTSYGIIYYNIANVTDPNAFEKDLGALMDNITAEALVNTNGGFGKGKTKLSPFIRLYALVQCTRDLSKLSCAQCLATAIDNFATVCQYKKGCLSIYSSCYVRYELYPIYFPVGSRKTADDTTYSKLLVYP</sequence>
<comment type="similarity">
    <text evidence="5">Belongs to the cysteine-rich repeat secretory protein family.</text>
</comment>
<protein>
    <submittedName>
        <fullName evidence="8">Gnk2-homologous domain</fullName>
    </submittedName>
</protein>
<keyword evidence="4" id="KW-0677">Repeat</keyword>
<evidence type="ECO:0000256" key="1">
    <source>
        <dbReference type="ARBA" id="ARBA00004613"/>
    </source>
</evidence>
<gene>
    <name evidence="8" type="ORF">BVC80_1611g25</name>
</gene>
<proteinExistence type="inferred from homology"/>
<dbReference type="InterPro" id="IPR050581">
    <property type="entry name" value="CRR_secretory_protein"/>
</dbReference>
<feature type="chain" id="PRO_5012871543" evidence="6">
    <location>
        <begin position="21"/>
        <end position="258"/>
    </location>
</feature>
<evidence type="ECO:0000256" key="2">
    <source>
        <dbReference type="ARBA" id="ARBA00022525"/>
    </source>
</evidence>
<evidence type="ECO:0000259" key="7">
    <source>
        <dbReference type="PROSITE" id="PS51473"/>
    </source>
</evidence>
<evidence type="ECO:0000256" key="5">
    <source>
        <dbReference type="ARBA" id="ARBA00038515"/>
    </source>
</evidence>
<dbReference type="OrthoDB" id="1933521at2759"/>
<dbReference type="PANTHER" id="PTHR32411">
    <property type="entry name" value="CYSTEINE-RICH REPEAT SECRETORY PROTEIN 38-RELATED"/>
    <property type="match status" value="1"/>
</dbReference>
<evidence type="ECO:0000256" key="3">
    <source>
        <dbReference type="ARBA" id="ARBA00022729"/>
    </source>
</evidence>
<reference evidence="8 9" key="1">
    <citation type="journal article" date="2017" name="Mol. Plant">
        <title>The Genome of Medicinal Plant Macleaya cordata Provides New Insights into Benzylisoquinoline Alkaloids Metabolism.</title>
        <authorList>
            <person name="Liu X."/>
            <person name="Liu Y."/>
            <person name="Huang P."/>
            <person name="Ma Y."/>
            <person name="Qing Z."/>
            <person name="Tang Q."/>
            <person name="Cao H."/>
            <person name="Cheng P."/>
            <person name="Zheng Y."/>
            <person name="Yuan Z."/>
            <person name="Zhou Y."/>
            <person name="Liu J."/>
            <person name="Tang Z."/>
            <person name="Zhuo Y."/>
            <person name="Zhang Y."/>
            <person name="Yu L."/>
            <person name="Huang J."/>
            <person name="Yang P."/>
            <person name="Peng Q."/>
            <person name="Zhang J."/>
            <person name="Jiang W."/>
            <person name="Zhang Z."/>
            <person name="Lin K."/>
            <person name="Ro D.K."/>
            <person name="Chen X."/>
            <person name="Xiong X."/>
            <person name="Shang Y."/>
            <person name="Huang S."/>
            <person name="Zeng J."/>
        </authorList>
    </citation>
    <scope>NUCLEOTIDE SEQUENCE [LARGE SCALE GENOMIC DNA]</scope>
    <source>
        <strain evidence="9">cv. BLH2017</strain>
        <tissue evidence="8">Root</tissue>
    </source>
</reference>
<dbReference type="OMA" id="QEWRDNC"/>
<dbReference type="InParanoid" id="A0A200QDV8"/>
<comment type="subcellular location">
    <subcellularLocation>
        <location evidence="1">Secreted</location>
    </subcellularLocation>
</comment>
<dbReference type="PANTHER" id="PTHR32411:SF55">
    <property type="entry name" value="CYSTEINE-RICH REPEAT SECRETORY PROTEIN 55"/>
    <property type="match status" value="1"/>
</dbReference>
<name>A0A200QDV8_MACCD</name>
<keyword evidence="9" id="KW-1185">Reference proteome</keyword>
<evidence type="ECO:0000256" key="4">
    <source>
        <dbReference type="ARBA" id="ARBA00022737"/>
    </source>
</evidence>
<dbReference type="Pfam" id="PF01657">
    <property type="entry name" value="Stress-antifung"/>
    <property type="match status" value="2"/>
</dbReference>
<feature type="signal peptide" evidence="6">
    <location>
        <begin position="1"/>
        <end position="20"/>
    </location>
</feature>
<dbReference type="CDD" id="cd23509">
    <property type="entry name" value="Gnk2-like"/>
    <property type="match status" value="2"/>
</dbReference>
<organism evidence="8 9">
    <name type="scientific">Macleaya cordata</name>
    <name type="common">Five-seeded plume-poppy</name>
    <name type="synonym">Bocconia cordata</name>
    <dbReference type="NCBI Taxonomy" id="56857"/>
    <lineage>
        <taxon>Eukaryota</taxon>
        <taxon>Viridiplantae</taxon>
        <taxon>Streptophyta</taxon>
        <taxon>Embryophyta</taxon>
        <taxon>Tracheophyta</taxon>
        <taxon>Spermatophyta</taxon>
        <taxon>Magnoliopsida</taxon>
        <taxon>Ranunculales</taxon>
        <taxon>Papaveraceae</taxon>
        <taxon>Papaveroideae</taxon>
        <taxon>Macleaya</taxon>
    </lineage>
</organism>
<dbReference type="AlphaFoldDB" id="A0A200QDV8"/>
<evidence type="ECO:0000256" key="6">
    <source>
        <dbReference type="SAM" id="SignalP"/>
    </source>
</evidence>
<dbReference type="STRING" id="56857.A0A200QDV8"/>
<feature type="domain" description="Gnk2-homologous" evidence="7">
    <location>
        <begin position="21"/>
        <end position="124"/>
    </location>
</feature>